<sequence>MIKAPPLLSAFVVLLTLLVSCGGSGESAEQREARDKETGLSVLSVAPENDADQVETDAVIIVVFNQAIEPGTLNAQTVKVRLGEKAVNVAFELDEDNESLTITPAGALLAGARYEVALSASIESSTGESLGSDYQWFFTVSVGQWSIIQSVNRPSPLNYNCSSIYVDGNGDFSAVSYELSTAFNRYLNNYHFNLAAGWQMQGEIDSLRYGMVDCPSLSFNSSSDGLAVWADIDEGVKVSEYINGSGWQEPELLSEPTGSTNVIRYPVSDVSDNADTVIAWLETNANNQRVIRAGYATSGTQWAFTSLSQPKSNVTRPQVVIDSTGYATVVWAYTENTEYNVVARRYNPQTGWADIDLITQFNTNLGGVPQLGVDAVGRVMAVWQANRQGEGAIYVSHYSEAAGWSEPKPLNTSETMAHIDPKLAMNASGEAALTWEIVEGAQSVNTSVYGAFYTPNTGWTTPEPLEQSNDRAQDPAISIDASGNATVVWERVLSPGLQLHYSRFTKENGWTEGRPINPDSNNSSSDIQLISRDDGSVMAVWDNAFSGFSYSVFE</sequence>
<dbReference type="Gene3D" id="2.60.40.1220">
    <property type="match status" value="1"/>
</dbReference>
<feature type="compositionally biased region" description="Low complexity" evidence="2">
    <location>
        <begin position="515"/>
        <end position="527"/>
    </location>
</feature>
<feature type="domain" description="SbsA Ig-like" evidence="4">
    <location>
        <begin position="37"/>
        <end position="139"/>
    </location>
</feature>
<feature type="chain" id="PRO_5046156076" evidence="3">
    <location>
        <begin position="26"/>
        <end position="554"/>
    </location>
</feature>
<evidence type="ECO:0000256" key="2">
    <source>
        <dbReference type="SAM" id="MobiDB-lite"/>
    </source>
</evidence>
<keyword evidence="1 3" id="KW-0732">Signal</keyword>
<name>A0ABT8TC74_9GAMM</name>
<comment type="caution">
    <text evidence="5">The sequence shown here is derived from an EMBL/GenBank/DDBJ whole genome shotgun (WGS) entry which is preliminary data.</text>
</comment>
<evidence type="ECO:0000313" key="5">
    <source>
        <dbReference type="EMBL" id="MDO3381618.1"/>
    </source>
</evidence>
<feature type="region of interest" description="Disordered" evidence="2">
    <location>
        <begin position="508"/>
        <end position="528"/>
    </location>
</feature>
<evidence type="ECO:0000256" key="3">
    <source>
        <dbReference type="SAM" id="SignalP"/>
    </source>
</evidence>
<evidence type="ECO:0000259" key="4">
    <source>
        <dbReference type="Pfam" id="PF13205"/>
    </source>
</evidence>
<dbReference type="InterPro" id="IPR014755">
    <property type="entry name" value="Cu-Rt/internalin_Ig-like"/>
</dbReference>
<dbReference type="RefSeq" id="WP_302711752.1">
    <property type="nucleotide sequence ID" value="NZ_JAULRT010000035.1"/>
</dbReference>
<protein>
    <submittedName>
        <fullName evidence="5">Ig-like domain-containing protein</fullName>
    </submittedName>
</protein>
<dbReference type="Proteomes" id="UP001168380">
    <property type="component" value="Unassembled WGS sequence"/>
</dbReference>
<dbReference type="PROSITE" id="PS51257">
    <property type="entry name" value="PROKAR_LIPOPROTEIN"/>
    <property type="match status" value="1"/>
</dbReference>
<gene>
    <name evidence="5" type="ORF">QWI16_05485</name>
</gene>
<keyword evidence="6" id="KW-1185">Reference proteome</keyword>
<dbReference type="Pfam" id="PF13205">
    <property type="entry name" value="Big_5"/>
    <property type="match status" value="1"/>
</dbReference>
<dbReference type="EMBL" id="JAULRT010000035">
    <property type="protein sequence ID" value="MDO3381618.1"/>
    <property type="molecule type" value="Genomic_DNA"/>
</dbReference>
<organism evidence="5 6">
    <name type="scientific">Gilvimarinus algae</name>
    <dbReference type="NCBI Taxonomy" id="3058037"/>
    <lineage>
        <taxon>Bacteria</taxon>
        <taxon>Pseudomonadati</taxon>
        <taxon>Pseudomonadota</taxon>
        <taxon>Gammaproteobacteria</taxon>
        <taxon>Cellvibrionales</taxon>
        <taxon>Cellvibrionaceae</taxon>
        <taxon>Gilvimarinus</taxon>
    </lineage>
</organism>
<accession>A0ABT8TC74</accession>
<feature type="signal peptide" evidence="3">
    <location>
        <begin position="1"/>
        <end position="25"/>
    </location>
</feature>
<evidence type="ECO:0000256" key="1">
    <source>
        <dbReference type="ARBA" id="ARBA00022729"/>
    </source>
</evidence>
<evidence type="ECO:0000313" key="6">
    <source>
        <dbReference type="Proteomes" id="UP001168380"/>
    </source>
</evidence>
<proteinExistence type="predicted"/>
<dbReference type="InterPro" id="IPR032812">
    <property type="entry name" value="SbsA_Ig"/>
</dbReference>
<reference evidence="5" key="1">
    <citation type="submission" date="2023-07" db="EMBL/GenBank/DDBJ databases">
        <title>Gilvimarinus algae sp. nov., isolated from the surface of Kelp.</title>
        <authorList>
            <person name="Sun Y.Y."/>
            <person name="Gong Y."/>
            <person name="Du Z.J."/>
        </authorList>
    </citation>
    <scope>NUCLEOTIDE SEQUENCE</scope>
    <source>
        <strain evidence="5">SDUM040014</strain>
    </source>
</reference>